<evidence type="ECO:0000313" key="1">
    <source>
        <dbReference type="EMBL" id="KAI4384024.1"/>
    </source>
</evidence>
<reference evidence="2" key="1">
    <citation type="journal article" date="2023" name="Front. Plant Sci.">
        <title>Chromosomal-level genome assembly of Melastoma candidum provides insights into trichome evolution.</title>
        <authorList>
            <person name="Zhong Y."/>
            <person name="Wu W."/>
            <person name="Sun C."/>
            <person name="Zou P."/>
            <person name="Liu Y."/>
            <person name="Dai S."/>
            <person name="Zhou R."/>
        </authorList>
    </citation>
    <scope>NUCLEOTIDE SEQUENCE [LARGE SCALE GENOMIC DNA]</scope>
</reference>
<dbReference type="EMBL" id="CM042882">
    <property type="protein sequence ID" value="KAI4384024.1"/>
    <property type="molecule type" value="Genomic_DNA"/>
</dbReference>
<name>A0ACB9RYW3_9MYRT</name>
<keyword evidence="2" id="KW-1185">Reference proteome</keyword>
<accession>A0ACB9RYW3</accession>
<protein>
    <submittedName>
        <fullName evidence="1">Uncharacterized protein</fullName>
    </submittedName>
</protein>
<organism evidence="1 2">
    <name type="scientific">Melastoma candidum</name>
    <dbReference type="NCBI Taxonomy" id="119954"/>
    <lineage>
        <taxon>Eukaryota</taxon>
        <taxon>Viridiplantae</taxon>
        <taxon>Streptophyta</taxon>
        <taxon>Embryophyta</taxon>
        <taxon>Tracheophyta</taxon>
        <taxon>Spermatophyta</taxon>
        <taxon>Magnoliopsida</taxon>
        <taxon>eudicotyledons</taxon>
        <taxon>Gunneridae</taxon>
        <taxon>Pentapetalae</taxon>
        <taxon>rosids</taxon>
        <taxon>malvids</taxon>
        <taxon>Myrtales</taxon>
        <taxon>Melastomataceae</taxon>
        <taxon>Melastomatoideae</taxon>
        <taxon>Melastomateae</taxon>
        <taxon>Melastoma</taxon>
    </lineage>
</organism>
<proteinExistence type="predicted"/>
<gene>
    <name evidence="1" type="ORF">MLD38_009796</name>
</gene>
<sequence length="120" mass="12585">MLAGLSILGDPGLKTTSGGINDEDSTVSLGSTRNHVLDKVTVSRSINDGAVVIGGLELPQNNINGYATLALCLKLVEHPSVLETPLVHLSSFLLEPLDHKLVDAPQLVDQVTIGGRLPGR</sequence>
<evidence type="ECO:0000313" key="2">
    <source>
        <dbReference type="Proteomes" id="UP001057402"/>
    </source>
</evidence>
<comment type="caution">
    <text evidence="1">The sequence shown here is derived from an EMBL/GenBank/DDBJ whole genome shotgun (WGS) entry which is preliminary data.</text>
</comment>
<dbReference type="Proteomes" id="UP001057402">
    <property type="component" value="Chromosome 3"/>
</dbReference>